<feature type="transmembrane region" description="Helical" evidence="1">
    <location>
        <begin position="27"/>
        <end position="44"/>
    </location>
</feature>
<accession>A0A430KRT0</accession>
<name>A0A430KRT0_9GAMM</name>
<proteinExistence type="predicted"/>
<protein>
    <submittedName>
        <fullName evidence="2">DUF1294 domain-containing protein</fullName>
    </submittedName>
</protein>
<dbReference type="Pfam" id="PF06961">
    <property type="entry name" value="DUF1294"/>
    <property type="match status" value="1"/>
</dbReference>
<organism evidence="2 3">
    <name type="scientific">Amphritea opalescens</name>
    <dbReference type="NCBI Taxonomy" id="2490544"/>
    <lineage>
        <taxon>Bacteria</taxon>
        <taxon>Pseudomonadati</taxon>
        <taxon>Pseudomonadota</taxon>
        <taxon>Gammaproteobacteria</taxon>
        <taxon>Oceanospirillales</taxon>
        <taxon>Oceanospirillaceae</taxon>
        <taxon>Amphritea</taxon>
    </lineage>
</organism>
<dbReference type="OrthoDB" id="72963at2"/>
<dbReference type="EMBL" id="RQXW01000006">
    <property type="protein sequence ID" value="RTE66219.1"/>
    <property type="molecule type" value="Genomic_DNA"/>
</dbReference>
<keyword evidence="3" id="KW-1185">Reference proteome</keyword>
<feature type="transmembrane region" description="Helical" evidence="1">
    <location>
        <begin position="90"/>
        <end position="108"/>
    </location>
</feature>
<reference evidence="2 3" key="1">
    <citation type="submission" date="2018-11" db="EMBL/GenBank/DDBJ databases">
        <title>The draft genome sequence of Amphritea opalescens ANRC-JH13T.</title>
        <authorList>
            <person name="Fang Z."/>
            <person name="Zhang Y."/>
            <person name="Han X."/>
        </authorList>
    </citation>
    <scope>NUCLEOTIDE SEQUENCE [LARGE SCALE GENOMIC DNA]</scope>
    <source>
        <strain evidence="2 3">ANRC-JH13</strain>
    </source>
</reference>
<evidence type="ECO:0000256" key="1">
    <source>
        <dbReference type="SAM" id="Phobius"/>
    </source>
</evidence>
<keyword evidence="1" id="KW-1133">Transmembrane helix</keyword>
<dbReference type="AlphaFoldDB" id="A0A430KRT0"/>
<evidence type="ECO:0000313" key="3">
    <source>
        <dbReference type="Proteomes" id="UP000283087"/>
    </source>
</evidence>
<dbReference type="RefSeq" id="WP_126158292.1">
    <property type="nucleotide sequence ID" value="NZ_RQXW01000006.1"/>
</dbReference>
<keyword evidence="1" id="KW-0472">Membrane</keyword>
<feature type="transmembrane region" description="Helical" evidence="1">
    <location>
        <begin position="5"/>
        <end position="21"/>
    </location>
</feature>
<evidence type="ECO:0000313" key="2">
    <source>
        <dbReference type="EMBL" id="RTE66219.1"/>
    </source>
</evidence>
<dbReference type="InterPro" id="IPR010718">
    <property type="entry name" value="DUF1294"/>
</dbReference>
<sequence length="156" mass="18060">MKRNYLPIVIFIPLLGLSYYAGFTPLLLPALFIIISLLTMALYYKDKSAAVTGAWRTPENRLHLLALLGGWPGAIIAQQKLRHKTQKKSFRYVFWLTVMLNLSAFSWLHTPTGISQLHSTIFKLDSYIAYSDMSYTTRQYLRYFTGFRVKRPGQLF</sequence>
<dbReference type="Proteomes" id="UP000283087">
    <property type="component" value="Unassembled WGS sequence"/>
</dbReference>
<comment type="caution">
    <text evidence="2">The sequence shown here is derived from an EMBL/GenBank/DDBJ whole genome shotgun (WGS) entry which is preliminary data.</text>
</comment>
<gene>
    <name evidence="2" type="ORF">EH243_08870</name>
</gene>
<keyword evidence="1" id="KW-0812">Transmembrane</keyword>